<dbReference type="Gene3D" id="1.10.10.10">
    <property type="entry name" value="Winged helix-like DNA-binding domain superfamily/Winged helix DNA-binding domain"/>
    <property type="match status" value="1"/>
</dbReference>
<reference evidence="6 7" key="1">
    <citation type="journal article" date="2013" name="Genome Announc.">
        <title>Complete Genome Sequence of Leifsonia xyli subsp. cynodontis Strain DSM46306, a Gram-Positive Bacterial Pathogen of Grasses.</title>
        <authorList>
            <person name="Monteiro-Vitorello C.B."/>
            <person name="Zerillo M.M."/>
            <person name="Van Sluys M.A."/>
            <person name="Camargo L.E."/>
            <person name="Kitajima J.P."/>
        </authorList>
    </citation>
    <scope>NUCLEOTIDE SEQUENCE [LARGE SCALE GENOMIC DNA]</scope>
    <source>
        <strain evidence="6 7">DSM 46306</strain>
    </source>
</reference>
<dbReference type="Pfam" id="PF00126">
    <property type="entry name" value="HTH_1"/>
    <property type="match status" value="1"/>
</dbReference>
<dbReference type="eggNOG" id="COG0583">
    <property type="taxonomic scope" value="Bacteria"/>
</dbReference>
<keyword evidence="7" id="KW-1185">Reference proteome</keyword>
<keyword evidence="4" id="KW-0804">Transcription</keyword>
<evidence type="ECO:0000313" key="6">
    <source>
        <dbReference type="EMBL" id="AGW42525.1"/>
    </source>
</evidence>
<dbReference type="InterPro" id="IPR036390">
    <property type="entry name" value="WH_DNA-bd_sf"/>
</dbReference>
<dbReference type="GO" id="GO:0003677">
    <property type="term" value="F:DNA binding"/>
    <property type="evidence" value="ECO:0007669"/>
    <property type="project" value="UniProtKB-KW"/>
</dbReference>
<name>U3P8B7_LEIXC</name>
<dbReference type="PROSITE" id="PS50931">
    <property type="entry name" value="HTH_LYSR"/>
    <property type="match status" value="1"/>
</dbReference>
<dbReference type="PANTHER" id="PTHR30346">
    <property type="entry name" value="TRANSCRIPTIONAL DUAL REGULATOR HCAR-RELATED"/>
    <property type="match status" value="1"/>
</dbReference>
<dbReference type="GO" id="GO:0003700">
    <property type="term" value="F:DNA-binding transcription factor activity"/>
    <property type="evidence" value="ECO:0007669"/>
    <property type="project" value="InterPro"/>
</dbReference>
<dbReference type="EMBL" id="CP006734">
    <property type="protein sequence ID" value="AGW42525.1"/>
    <property type="molecule type" value="Genomic_DNA"/>
</dbReference>
<proteinExistence type="inferred from homology"/>
<evidence type="ECO:0000313" key="7">
    <source>
        <dbReference type="Proteomes" id="UP000016743"/>
    </source>
</evidence>
<dbReference type="RefSeq" id="WP_021755995.1">
    <property type="nucleotide sequence ID" value="NC_022438.1"/>
</dbReference>
<dbReference type="Proteomes" id="UP000016743">
    <property type="component" value="Chromosome"/>
</dbReference>
<dbReference type="HOGENOM" id="CLU_039613_6_0_11"/>
<gene>
    <name evidence="6" type="ORF">O159_26130</name>
</gene>
<comment type="similarity">
    <text evidence="1">Belongs to the LysR transcriptional regulatory family.</text>
</comment>
<sequence>MLDTRKLRLLHELRIRGTVSGVAKALSYSPSSVSQQLAALEREVGTVLLVKSGRRLRFTPQGELLAERTTGILDALDAAESAVAASSTTVSGVVRIAVFQSAAHAILPTALDTLARDFPELRVEIAEREPDQGLFEVSARDVDLAIAEQYPGSARGMRNDLDRVELATDSIHLATARRRDARIRTASLAAAADLPWVLEPEGTAARTWAVQLCRTAGFEPDVRFETADLVAHIRLIASGNAVGLLPGLVWSGEEPSVCLLPLPGSPRRTIFTSARRSFAVSPGVVACRRALAAAIPRPPADRPAPGPFP</sequence>
<dbReference type="STRING" id="1389489.O159_26130"/>
<dbReference type="KEGG" id="lxy:O159_26130"/>
<dbReference type="PANTHER" id="PTHR30346:SF29">
    <property type="entry name" value="LYSR SUBSTRATE-BINDING"/>
    <property type="match status" value="1"/>
</dbReference>
<dbReference type="GO" id="GO:0032993">
    <property type="term" value="C:protein-DNA complex"/>
    <property type="evidence" value="ECO:0007669"/>
    <property type="project" value="TreeGrafter"/>
</dbReference>
<dbReference type="InterPro" id="IPR005119">
    <property type="entry name" value="LysR_subst-bd"/>
</dbReference>
<protein>
    <recommendedName>
        <fullName evidence="5">HTH lysR-type domain-containing protein</fullName>
    </recommendedName>
</protein>
<dbReference type="SUPFAM" id="SSF53850">
    <property type="entry name" value="Periplasmic binding protein-like II"/>
    <property type="match status" value="1"/>
</dbReference>
<dbReference type="AlphaFoldDB" id="U3P8B7"/>
<keyword evidence="3" id="KW-0238">DNA-binding</keyword>
<dbReference type="Gene3D" id="3.40.190.10">
    <property type="entry name" value="Periplasmic binding protein-like II"/>
    <property type="match status" value="2"/>
</dbReference>
<evidence type="ECO:0000259" key="5">
    <source>
        <dbReference type="PROSITE" id="PS50931"/>
    </source>
</evidence>
<dbReference type="InterPro" id="IPR036388">
    <property type="entry name" value="WH-like_DNA-bd_sf"/>
</dbReference>
<keyword evidence="2" id="KW-0805">Transcription regulation</keyword>
<evidence type="ECO:0000256" key="1">
    <source>
        <dbReference type="ARBA" id="ARBA00009437"/>
    </source>
</evidence>
<feature type="domain" description="HTH lysR-type" evidence="5">
    <location>
        <begin position="2"/>
        <end position="59"/>
    </location>
</feature>
<dbReference type="Pfam" id="PF03466">
    <property type="entry name" value="LysR_substrate"/>
    <property type="match status" value="1"/>
</dbReference>
<dbReference type="OrthoDB" id="3673085at2"/>
<evidence type="ECO:0000256" key="3">
    <source>
        <dbReference type="ARBA" id="ARBA00023125"/>
    </source>
</evidence>
<evidence type="ECO:0000256" key="2">
    <source>
        <dbReference type="ARBA" id="ARBA00023015"/>
    </source>
</evidence>
<dbReference type="PATRIC" id="fig|1389489.3.peg.2506"/>
<evidence type="ECO:0000256" key="4">
    <source>
        <dbReference type="ARBA" id="ARBA00023163"/>
    </source>
</evidence>
<accession>U3P8B7</accession>
<dbReference type="SUPFAM" id="SSF46785">
    <property type="entry name" value="Winged helix' DNA-binding domain"/>
    <property type="match status" value="1"/>
</dbReference>
<organism evidence="6 7">
    <name type="scientific">Leifsonia xyli subsp. cynodontis DSM 46306</name>
    <dbReference type="NCBI Taxonomy" id="1389489"/>
    <lineage>
        <taxon>Bacteria</taxon>
        <taxon>Bacillati</taxon>
        <taxon>Actinomycetota</taxon>
        <taxon>Actinomycetes</taxon>
        <taxon>Micrococcales</taxon>
        <taxon>Microbacteriaceae</taxon>
        <taxon>Leifsonia</taxon>
    </lineage>
</organism>
<dbReference type="InterPro" id="IPR000847">
    <property type="entry name" value="LysR_HTH_N"/>
</dbReference>